<dbReference type="Proteomes" id="UP001295684">
    <property type="component" value="Unassembled WGS sequence"/>
</dbReference>
<gene>
    <name evidence="1" type="ORF">ECRASSUSDP1_LOCUS8984</name>
</gene>
<evidence type="ECO:0000313" key="1">
    <source>
        <dbReference type="EMBL" id="CAI2367696.1"/>
    </source>
</evidence>
<organism evidence="1 2">
    <name type="scientific">Euplotes crassus</name>
    <dbReference type="NCBI Taxonomy" id="5936"/>
    <lineage>
        <taxon>Eukaryota</taxon>
        <taxon>Sar</taxon>
        <taxon>Alveolata</taxon>
        <taxon>Ciliophora</taxon>
        <taxon>Intramacronucleata</taxon>
        <taxon>Spirotrichea</taxon>
        <taxon>Hypotrichia</taxon>
        <taxon>Euplotida</taxon>
        <taxon>Euplotidae</taxon>
        <taxon>Moneuplotes</taxon>
    </lineage>
</organism>
<keyword evidence="2" id="KW-1185">Reference proteome</keyword>
<dbReference type="AlphaFoldDB" id="A0AAD1UGV1"/>
<name>A0AAD1UGV1_EUPCR</name>
<proteinExistence type="predicted"/>
<accession>A0AAD1UGV1</accession>
<reference evidence="1" key="1">
    <citation type="submission" date="2023-07" db="EMBL/GenBank/DDBJ databases">
        <authorList>
            <consortium name="AG Swart"/>
            <person name="Singh M."/>
            <person name="Singh A."/>
            <person name="Seah K."/>
            <person name="Emmerich C."/>
        </authorList>
    </citation>
    <scope>NUCLEOTIDE SEQUENCE</scope>
    <source>
        <strain evidence="1">DP1</strain>
    </source>
</reference>
<sequence>MTEMSKVDYFLKTLNTEAKHKRNKSDGVKFVLSGLDFCDKYVGKSRKKMAKRINRKTFMLQTRIKLKNGLFSKVKNQEGSPDNLNKTIPGIISQRMDTPLRENKQNNPSDIFHNKSLQIVSKSRPASIQLAKRLHSSLSKPQSSPSSFLRTSFTQKPVTKLFTNSHCQNSRPGGKIYRRKANGLRRRTGGKAGFRIRVSPGRNFDDFEVSGMKIGGDRYVEERDYGRKKVNRGENGDMILGAIENQVRKQLDRKNRSIVIEKKYKKLSQTIPKDKIHLLPFELSHNDNFSEEKKVIPIRSKKITGFFGSQRFFQAAKNGYHIKVSDNNYNSLKNAIQDSQILKTLQNRQLNPETIFFD</sequence>
<dbReference type="EMBL" id="CAMPGE010008813">
    <property type="protein sequence ID" value="CAI2367696.1"/>
    <property type="molecule type" value="Genomic_DNA"/>
</dbReference>
<evidence type="ECO:0000313" key="2">
    <source>
        <dbReference type="Proteomes" id="UP001295684"/>
    </source>
</evidence>
<protein>
    <submittedName>
        <fullName evidence="1">Uncharacterized protein</fullName>
    </submittedName>
</protein>
<comment type="caution">
    <text evidence="1">The sequence shown here is derived from an EMBL/GenBank/DDBJ whole genome shotgun (WGS) entry which is preliminary data.</text>
</comment>